<dbReference type="Pfam" id="PF13641">
    <property type="entry name" value="Glyco_tranf_2_3"/>
    <property type="match status" value="1"/>
</dbReference>
<dbReference type="GO" id="GO:0016757">
    <property type="term" value="F:glycosyltransferase activity"/>
    <property type="evidence" value="ECO:0007669"/>
    <property type="project" value="UniProtKB-KW"/>
</dbReference>
<dbReference type="InterPro" id="IPR029044">
    <property type="entry name" value="Nucleotide-diphossugar_trans"/>
</dbReference>
<comment type="similarity">
    <text evidence="1">Belongs to the glycosyltransferase 2 family.</text>
</comment>
<organism evidence="5 6">
    <name type="scientific">Bacteroides luti</name>
    <dbReference type="NCBI Taxonomy" id="1297750"/>
    <lineage>
        <taxon>Bacteria</taxon>
        <taxon>Pseudomonadati</taxon>
        <taxon>Bacteroidota</taxon>
        <taxon>Bacteroidia</taxon>
        <taxon>Bacteroidales</taxon>
        <taxon>Bacteroidaceae</taxon>
        <taxon>Bacteroides</taxon>
    </lineage>
</organism>
<feature type="transmembrane region" description="Helical" evidence="4">
    <location>
        <begin position="329"/>
        <end position="349"/>
    </location>
</feature>
<dbReference type="Gene3D" id="3.90.550.10">
    <property type="entry name" value="Spore Coat Polysaccharide Biosynthesis Protein SpsA, Chain A"/>
    <property type="match status" value="1"/>
</dbReference>
<keyword evidence="3 5" id="KW-0808">Transferase</keyword>
<keyword evidence="2" id="KW-0328">Glycosyltransferase</keyword>
<keyword evidence="4" id="KW-1133">Transmembrane helix</keyword>
<evidence type="ECO:0000313" key="5">
    <source>
        <dbReference type="EMBL" id="SHF40963.1"/>
    </source>
</evidence>
<feature type="transmembrane region" description="Helical" evidence="4">
    <location>
        <begin position="356"/>
        <end position="372"/>
    </location>
</feature>
<dbReference type="CDD" id="cd06423">
    <property type="entry name" value="CESA_like"/>
    <property type="match status" value="1"/>
</dbReference>
<dbReference type="OrthoDB" id="1523666at2"/>
<keyword evidence="4" id="KW-0472">Membrane</keyword>
<dbReference type="PANTHER" id="PTHR43630">
    <property type="entry name" value="POLY-BETA-1,6-N-ACETYL-D-GLUCOSAMINE SYNTHASE"/>
    <property type="match status" value="1"/>
</dbReference>
<evidence type="ECO:0000256" key="1">
    <source>
        <dbReference type="ARBA" id="ARBA00006739"/>
    </source>
</evidence>
<evidence type="ECO:0000256" key="2">
    <source>
        <dbReference type="ARBA" id="ARBA00022676"/>
    </source>
</evidence>
<dbReference type="PANTHER" id="PTHR43630:SF1">
    <property type="entry name" value="POLY-BETA-1,6-N-ACETYL-D-GLUCOSAMINE SYNTHASE"/>
    <property type="match status" value="1"/>
</dbReference>
<keyword evidence="6" id="KW-1185">Reference proteome</keyword>
<dbReference type="RefSeq" id="WP_073401372.1">
    <property type="nucleotide sequence ID" value="NZ_FQTV01000008.1"/>
</dbReference>
<accession>A0A1M5BEH2</accession>
<dbReference type="STRING" id="1297750.SAMN05444405_10888"/>
<keyword evidence="4" id="KW-0812">Transmembrane</keyword>
<dbReference type="AlphaFoldDB" id="A0A1M5BEH2"/>
<feature type="transmembrane region" description="Helical" evidence="4">
    <location>
        <begin position="305"/>
        <end position="323"/>
    </location>
</feature>
<feature type="transmembrane region" description="Helical" evidence="4">
    <location>
        <begin position="12"/>
        <end position="34"/>
    </location>
</feature>
<name>A0A1M5BEH2_9BACE</name>
<sequence>MDGLIILDIIDSILFFLMALSVGYLLIFAAASISKRNYSYPIAKKKYRFVVLFPAYKEDKVIEQAVRSFLQQKYPRENYDIVVISDKMEDMTNQQLELLPIDLLIVDFENSSKAKALNFAMDMLVDREYDMIVILDADNTVQPDFLQQLGNAYECGANVIQAHRMAKNLNTSTAILDAVSEEINNSIFRIGHVKLGLSSALIGSGMAFEYKWFKENIKKVSSAGEDKELEMLLLKQRIYIDYMDDLPVYDEKTQKENAFNNQRRRWLSAQFASLWQGLPDLPDAIFTKNIDYCDKIAQWIMLPRVLLIGFIGLLSIITTLINWEWSIKWWILLLLLFLALCMAIPDYLVNKQLKKAIWTVPLLAINMFFNLFRMKGVNKKFIHTEHGEH</sequence>
<evidence type="ECO:0000256" key="3">
    <source>
        <dbReference type="ARBA" id="ARBA00022679"/>
    </source>
</evidence>
<dbReference type="SUPFAM" id="SSF53448">
    <property type="entry name" value="Nucleotide-diphospho-sugar transferases"/>
    <property type="match status" value="1"/>
</dbReference>
<dbReference type="EMBL" id="FQTV01000008">
    <property type="protein sequence ID" value="SHF40963.1"/>
    <property type="molecule type" value="Genomic_DNA"/>
</dbReference>
<dbReference type="Proteomes" id="UP000184509">
    <property type="component" value="Unassembled WGS sequence"/>
</dbReference>
<evidence type="ECO:0000256" key="4">
    <source>
        <dbReference type="SAM" id="Phobius"/>
    </source>
</evidence>
<reference evidence="5 6" key="1">
    <citation type="submission" date="2016-11" db="EMBL/GenBank/DDBJ databases">
        <authorList>
            <person name="Jaros S."/>
            <person name="Januszkiewicz K."/>
            <person name="Wedrychowicz H."/>
        </authorList>
    </citation>
    <scope>NUCLEOTIDE SEQUENCE [LARGE SCALE GENOMIC DNA]</scope>
    <source>
        <strain evidence="5 6">DSM 26991</strain>
    </source>
</reference>
<gene>
    <name evidence="5" type="ORF">SAMN05444405_10888</name>
</gene>
<protein>
    <submittedName>
        <fullName evidence="5">Glycosyltransferase, catalytic subunit of cellulose synthase and poly-beta-1,6-N-acetylglucosamine synthase</fullName>
    </submittedName>
</protein>
<evidence type="ECO:0000313" key="6">
    <source>
        <dbReference type="Proteomes" id="UP000184509"/>
    </source>
</evidence>
<proteinExistence type="inferred from homology"/>